<protein>
    <submittedName>
        <fullName evidence="1">Uncharacterized protein</fullName>
    </submittedName>
</protein>
<comment type="caution">
    <text evidence="1">The sequence shown here is derived from an EMBL/GenBank/DDBJ whole genome shotgun (WGS) entry which is preliminary data.</text>
</comment>
<proteinExistence type="predicted"/>
<reference evidence="2" key="1">
    <citation type="journal article" date="2022" name="Mol. Ecol. Resour.">
        <title>The genomes of chicory, endive, great burdock and yacon provide insights into Asteraceae palaeo-polyploidization history and plant inulin production.</title>
        <authorList>
            <person name="Fan W."/>
            <person name="Wang S."/>
            <person name="Wang H."/>
            <person name="Wang A."/>
            <person name="Jiang F."/>
            <person name="Liu H."/>
            <person name="Zhao H."/>
            <person name="Xu D."/>
            <person name="Zhang Y."/>
        </authorList>
    </citation>
    <scope>NUCLEOTIDE SEQUENCE [LARGE SCALE GENOMIC DNA]</scope>
    <source>
        <strain evidence="2">cv. Yunnan</strain>
    </source>
</reference>
<reference evidence="1 2" key="2">
    <citation type="journal article" date="2022" name="Mol. Ecol. Resour.">
        <title>The genomes of chicory, endive, great burdock and yacon provide insights into Asteraceae paleo-polyploidization history and plant inulin production.</title>
        <authorList>
            <person name="Fan W."/>
            <person name="Wang S."/>
            <person name="Wang H."/>
            <person name="Wang A."/>
            <person name="Jiang F."/>
            <person name="Liu H."/>
            <person name="Zhao H."/>
            <person name="Xu D."/>
            <person name="Zhang Y."/>
        </authorList>
    </citation>
    <scope>NUCLEOTIDE SEQUENCE [LARGE SCALE GENOMIC DNA]</scope>
    <source>
        <strain evidence="2">cv. Yunnan</strain>
        <tissue evidence="1">Leaves</tissue>
    </source>
</reference>
<accession>A0ACB9B7F1</accession>
<gene>
    <name evidence="1" type="ORF">L1987_69478</name>
</gene>
<keyword evidence="2" id="KW-1185">Reference proteome</keyword>
<dbReference type="Proteomes" id="UP001056120">
    <property type="component" value="Linkage Group LG23"/>
</dbReference>
<sequence length="105" mass="11503">MEEGEIGGAQPAAPAEELVEDRRETEIGAHEGGGGGQPFFPSIDLNASISSSGSMELRRDNIDLEKEVVQMKESGGGVELTRELKEKDMGYGLLYKMKICWWAKE</sequence>
<evidence type="ECO:0000313" key="1">
    <source>
        <dbReference type="EMBL" id="KAI3717701.1"/>
    </source>
</evidence>
<dbReference type="EMBL" id="CM042040">
    <property type="protein sequence ID" value="KAI3717701.1"/>
    <property type="molecule type" value="Genomic_DNA"/>
</dbReference>
<evidence type="ECO:0000313" key="2">
    <source>
        <dbReference type="Proteomes" id="UP001056120"/>
    </source>
</evidence>
<organism evidence="1 2">
    <name type="scientific">Smallanthus sonchifolius</name>
    <dbReference type="NCBI Taxonomy" id="185202"/>
    <lineage>
        <taxon>Eukaryota</taxon>
        <taxon>Viridiplantae</taxon>
        <taxon>Streptophyta</taxon>
        <taxon>Embryophyta</taxon>
        <taxon>Tracheophyta</taxon>
        <taxon>Spermatophyta</taxon>
        <taxon>Magnoliopsida</taxon>
        <taxon>eudicotyledons</taxon>
        <taxon>Gunneridae</taxon>
        <taxon>Pentapetalae</taxon>
        <taxon>asterids</taxon>
        <taxon>campanulids</taxon>
        <taxon>Asterales</taxon>
        <taxon>Asteraceae</taxon>
        <taxon>Asteroideae</taxon>
        <taxon>Heliantheae alliance</taxon>
        <taxon>Millerieae</taxon>
        <taxon>Smallanthus</taxon>
    </lineage>
</organism>
<name>A0ACB9B7F1_9ASTR</name>